<dbReference type="InterPro" id="IPR025322">
    <property type="entry name" value="PADRE_dom"/>
</dbReference>
<evidence type="ECO:0000313" key="2">
    <source>
        <dbReference type="Proteomes" id="UP000245207"/>
    </source>
</evidence>
<protein>
    <submittedName>
        <fullName evidence="1">Uncharacterized protein</fullName>
    </submittedName>
</protein>
<accession>A0A2U1Q4Z0</accession>
<organism evidence="1 2">
    <name type="scientific">Artemisia annua</name>
    <name type="common">Sweet wormwood</name>
    <dbReference type="NCBI Taxonomy" id="35608"/>
    <lineage>
        <taxon>Eukaryota</taxon>
        <taxon>Viridiplantae</taxon>
        <taxon>Streptophyta</taxon>
        <taxon>Embryophyta</taxon>
        <taxon>Tracheophyta</taxon>
        <taxon>Spermatophyta</taxon>
        <taxon>Magnoliopsida</taxon>
        <taxon>eudicotyledons</taxon>
        <taxon>Gunneridae</taxon>
        <taxon>Pentapetalae</taxon>
        <taxon>asterids</taxon>
        <taxon>campanulids</taxon>
        <taxon>Asterales</taxon>
        <taxon>Asteraceae</taxon>
        <taxon>Asteroideae</taxon>
        <taxon>Anthemideae</taxon>
        <taxon>Artemisiinae</taxon>
        <taxon>Artemisia</taxon>
    </lineage>
</organism>
<dbReference type="AlphaFoldDB" id="A0A2U1Q4Z0"/>
<name>A0A2U1Q4Z0_ARTAN</name>
<dbReference type="EMBL" id="PKPP01000413">
    <property type="protein sequence ID" value="PWA93065.1"/>
    <property type="molecule type" value="Genomic_DNA"/>
</dbReference>
<dbReference type="OrthoDB" id="839271at2759"/>
<comment type="caution">
    <text evidence="1">The sequence shown here is derived from an EMBL/GenBank/DDBJ whole genome shotgun (WGS) entry which is preliminary data.</text>
</comment>
<sequence>MGASTKERGVLKLVHPGKHVEYHRRSITASEIMKKNPRHSITRPDFFKNPDIVLSPESIMVPGQVFYIVPNTTVHRLVKDKSQQLIQPFLQQTKSLNTSDNKVASTHSSPSKLWAGTTPMYHFHSEQEGSSSCAESRPQVEETDEGCVVNNLLDDSLSMTFQAKDYYLNRNWPAWGLTTDSCQQQRRSNTKAKNLKSCMKKEGGIRVSSNLRVTFDFTTMIQY</sequence>
<reference evidence="1 2" key="1">
    <citation type="journal article" date="2018" name="Mol. Plant">
        <title>The genome of Artemisia annua provides insight into the evolution of Asteraceae family and artemisinin biosynthesis.</title>
        <authorList>
            <person name="Shen Q."/>
            <person name="Zhang L."/>
            <person name="Liao Z."/>
            <person name="Wang S."/>
            <person name="Yan T."/>
            <person name="Shi P."/>
            <person name="Liu M."/>
            <person name="Fu X."/>
            <person name="Pan Q."/>
            <person name="Wang Y."/>
            <person name="Lv Z."/>
            <person name="Lu X."/>
            <person name="Zhang F."/>
            <person name="Jiang W."/>
            <person name="Ma Y."/>
            <person name="Chen M."/>
            <person name="Hao X."/>
            <person name="Li L."/>
            <person name="Tang Y."/>
            <person name="Lv G."/>
            <person name="Zhou Y."/>
            <person name="Sun X."/>
            <person name="Brodelius P.E."/>
            <person name="Rose J.K.C."/>
            <person name="Tang K."/>
        </authorList>
    </citation>
    <scope>NUCLEOTIDE SEQUENCE [LARGE SCALE GENOMIC DNA]</scope>
    <source>
        <strain evidence="2">cv. Huhao1</strain>
        <tissue evidence="1">Leaf</tissue>
    </source>
</reference>
<gene>
    <name evidence="1" type="ORF">CTI12_AA074570</name>
</gene>
<proteinExistence type="predicted"/>
<dbReference type="PANTHER" id="PTHR33052">
    <property type="entry name" value="DUF4228 DOMAIN PROTEIN-RELATED"/>
    <property type="match status" value="1"/>
</dbReference>
<evidence type="ECO:0000313" key="1">
    <source>
        <dbReference type="EMBL" id="PWA93065.1"/>
    </source>
</evidence>
<dbReference type="Proteomes" id="UP000245207">
    <property type="component" value="Unassembled WGS sequence"/>
</dbReference>
<keyword evidence="2" id="KW-1185">Reference proteome</keyword>
<dbReference type="Pfam" id="PF14009">
    <property type="entry name" value="PADRE"/>
    <property type="match status" value="1"/>
</dbReference>